<gene>
    <name evidence="4 7" type="primary">msrA</name>
    <name evidence="7" type="ORF">GCM10011403_24690</name>
</gene>
<keyword evidence="5" id="KW-0732">Signal</keyword>
<keyword evidence="8" id="KW-1185">Reference proteome</keyword>
<keyword evidence="1 4" id="KW-0560">Oxidoreductase</keyword>
<comment type="catalytic activity">
    <reaction evidence="3 4">
        <text>[thioredoxin]-disulfide + L-methionine + H2O = L-methionine (S)-S-oxide + [thioredoxin]-dithiol</text>
        <dbReference type="Rhea" id="RHEA:19993"/>
        <dbReference type="Rhea" id="RHEA-COMP:10698"/>
        <dbReference type="Rhea" id="RHEA-COMP:10700"/>
        <dbReference type="ChEBI" id="CHEBI:15377"/>
        <dbReference type="ChEBI" id="CHEBI:29950"/>
        <dbReference type="ChEBI" id="CHEBI:50058"/>
        <dbReference type="ChEBI" id="CHEBI:57844"/>
        <dbReference type="ChEBI" id="CHEBI:58772"/>
        <dbReference type="EC" id="1.8.4.11"/>
    </reaction>
</comment>
<evidence type="ECO:0000256" key="2">
    <source>
        <dbReference type="ARBA" id="ARBA00047806"/>
    </source>
</evidence>
<evidence type="ECO:0000259" key="6">
    <source>
        <dbReference type="Pfam" id="PF01625"/>
    </source>
</evidence>
<accession>A0A916QKR7</accession>
<evidence type="ECO:0000256" key="5">
    <source>
        <dbReference type="SAM" id="SignalP"/>
    </source>
</evidence>
<dbReference type="SUPFAM" id="SSF55068">
    <property type="entry name" value="Peptide methionine sulfoxide reductase"/>
    <property type="match status" value="1"/>
</dbReference>
<dbReference type="NCBIfam" id="TIGR00401">
    <property type="entry name" value="msrA"/>
    <property type="match status" value="1"/>
</dbReference>
<dbReference type="PANTHER" id="PTHR43774">
    <property type="entry name" value="PEPTIDE METHIONINE SULFOXIDE REDUCTASE"/>
    <property type="match status" value="1"/>
</dbReference>
<reference evidence="7" key="2">
    <citation type="submission" date="2020-09" db="EMBL/GenBank/DDBJ databases">
        <authorList>
            <person name="Sun Q."/>
            <person name="Zhou Y."/>
        </authorList>
    </citation>
    <scope>NUCLEOTIDE SEQUENCE</scope>
    <source>
        <strain evidence="7">CGMCC 1.15425</strain>
    </source>
</reference>
<dbReference type="Proteomes" id="UP000627715">
    <property type="component" value="Unassembled WGS sequence"/>
</dbReference>
<dbReference type="GO" id="GO:0008113">
    <property type="term" value="F:peptide-methionine (S)-S-oxide reductase activity"/>
    <property type="evidence" value="ECO:0007669"/>
    <property type="project" value="UniProtKB-UniRule"/>
</dbReference>
<dbReference type="InterPro" id="IPR002569">
    <property type="entry name" value="Met_Sox_Rdtase_MsrA_dom"/>
</dbReference>
<protein>
    <recommendedName>
        <fullName evidence="4">Peptide methionine sulfoxide reductase MsrA</fullName>
        <shortName evidence="4">Protein-methionine-S-oxide reductase</shortName>
        <ecNumber evidence="4">1.8.4.11</ecNumber>
    </recommendedName>
    <alternativeName>
        <fullName evidence="4">Peptide-methionine (S)-S-oxide reductase</fullName>
        <shortName evidence="4">Peptide Met(O) reductase</shortName>
    </alternativeName>
</protein>
<evidence type="ECO:0000256" key="4">
    <source>
        <dbReference type="HAMAP-Rule" id="MF_01401"/>
    </source>
</evidence>
<dbReference type="Gene3D" id="3.30.1060.10">
    <property type="entry name" value="Peptide methionine sulphoxide reductase MsrA"/>
    <property type="match status" value="1"/>
</dbReference>
<evidence type="ECO:0000256" key="1">
    <source>
        <dbReference type="ARBA" id="ARBA00023002"/>
    </source>
</evidence>
<dbReference type="PANTHER" id="PTHR43774:SF1">
    <property type="entry name" value="PEPTIDE METHIONINE SULFOXIDE REDUCTASE MSRA 2"/>
    <property type="match status" value="1"/>
</dbReference>
<proteinExistence type="inferred from homology"/>
<organism evidence="7 8">
    <name type="scientific">Pseudohongiella nitratireducens</name>
    <dbReference type="NCBI Taxonomy" id="1768907"/>
    <lineage>
        <taxon>Bacteria</taxon>
        <taxon>Pseudomonadati</taxon>
        <taxon>Pseudomonadota</taxon>
        <taxon>Gammaproteobacteria</taxon>
        <taxon>Pseudomonadales</taxon>
        <taxon>Pseudohongiellaceae</taxon>
        <taxon>Pseudohongiella</taxon>
    </lineage>
</organism>
<comment type="similarity">
    <text evidence="4">Belongs to the MsrA Met sulfoxide reductase family.</text>
</comment>
<comment type="caution">
    <text evidence="7">The sequence shown here is derived from an EMBL/GenBank/DDBJ whole genome shotgun (WGS) entry which is preliminary data.</text>
</comment>
<feature type="signal peptide" evidence="5">
    <location>
        <begin position="1"/>
        <end position="31"/>
    </location>
</feature>
<evidence type="ECO:0000313" key="8">
    <source>
        <dbReference type="Proteomes" id="UP000627715"/>
    </source>
</evidence>
<reference evidence="7" key="1">
    <citation type="journal article" date="2014" name="Int. J. Syst. Evol. Microbiol.">
        <title>Complete genome sequence of Corynebacterium casei LMG S-19264T (=DSM 44701T), isolated from a smear-ripened cheese.</title>
        <authorList>
            <consortium name="US DOE Joint Genome Institute (JGI-PGF)"/>
            <person name="Walter F."/>
            <person name="Albersmeier A."/>
            <person name="Kalinowski J."/>
            <person name="Ruckert C."/>
        </authorList>
    </citation>
    <scope>NUCLEOTIDE SEQUENCE</scope>
    <source>
        <strain evidence="7">CGMCC 1.15425</strain>
    </source>
</reference>
<comment type="catalytic activity">
    <reaction evidence="2 4">
        <text>L-methionyl-[protein] + [thioredoxin]-disulfide + H2O = L-methionyl-(S)-S-oxide-[protein] + [thioredoxin]-dithiol</text>
        <dbReference type="Rhea" id="RHEA:14217"/>
        <dbReference type="Rhea" id="RHEA-COMP:10698"/>
        <dbReference type="Rhea" id="RHEA-COMP:10700"/>
        <dbReference type="Rhea" id="RHEA-COMP:12313"/>
        <dbReference type="Rhea" id="RHEA-COMP:12315"/>
        <dbReference type="ChEBI" id="CHEBI:15377"/>
        <dbReference type="ChEBI" id="CHEBI:16044"/>
        <dbReference type="ChEBI" id="CHEBI:29950"/>
        <dbReference type="ChEBI" id="CHEBI:44120"/>
        <dbReference type="ChEBI" id="CHEBI:50058"/>
        <dbReference type="EC" id="1.8.4.11"/>
    </reaction>
</comment>
<feature type="active site" evidence="4">
    <location>
        <position position="47"/>
    </location>
</feature>
<sequence length="210" mass="23780">MYLQDHNAFAKALILPSLWLTMIMSTGQVIAQPDNSDQAVATFAGGCFWCMEPPFDELEGVSSTISGYIGGHVENPSYEQVTTGRTGHAEAMQVTYDPEVVDYATLLDVYWQNIDPLDSGGQFCDRGSSYRSTIFVHTAEQRELAEASKQEIVASGQLNGEIVTPIEEATTFYPAEEYHQDYYEKNPLRYRFYKWNCGREQRLEEVWGEN</sequence>
<dbReference type="EMBL" id="BMIY01000010">
    <property type="protein sequence ID" value="GFZ80467.1"/>
    <property type="molecule type" value="Genomic_DNA"/>
</dbReference>
<dbReference type="OrthoDB" id="4174719at2"/>
<dbReference type="InterPro" id="IPR036509">
    <property type="entry name" value="Met_Sox_Rdtase_MsrA_sf"/>
</dbReference>
<dbReference type="EC" id="1.8.4.11" evidence="4"/>
<name>A0A916QKR7_9GAMM</name>
<evidence type="ECO:0000313" key="7">
    <source>
        <dbReference type="EMBL" id="GFZ80467.1"/>
    </source>
</evidence>
<dbReference type="Pfam" id="PF01625">
    <property type="entry name" value="PMSR"/>
    <property type="match status" value="1"/>
</dbReference>
<comment type="function">
    <text evidence="4">Has an important function as a repair enzyme for proteins that have been inactivated by oxidation. Catalyzes the reversible oxidation-reduction of methionine sulfoxide in proteins to methionine.</text>
</comment>
<dbReference type="AlphaFoldDB" id="A0A916QKR7"/>
<dbReference type="HAMAP" id="MF_01401">
    <property type="entry name" value="MsrA"/>
    <property type="match status" value="1"/>
</dbReference>
<feature type="chain" id="PRO_5037709460" description="Peptide methionine sulfoxide reductase MsrA" evidence="5">
    <location>
        <begin position="32"/>
        <end position="210"/>
    </location>
</feature>
<dbReference type="RefSeq" id="WP_068810161.1">
    <property type="nucleotide sequence ID" value="NZ_BMIY01000010.1"/>
</dbReference>
<evidence type="ECO:0000256" key="3">
    <source>
        <dbReference type="ARBA" id="ARBA00048782"/>
    </source>
</evidence>
<feature type="domain" description="Peptide methionine sulphoxide reductase MsrA" evidence="6">
    <location>
        <begin position="41"/>
        <end position="191"/>
    </location>
</feature>